<dbReference type="InterPro" id="IPR026286">
    <property type="entry name" value="MaiA/AMDase"/>
</dbReference>
<proteinExistence type="predicted"/>
<dbReference type="Gene3D" id="3.40.50.12500">
    <property type="match status" value="1"/>
</dbReference>
<keyword evidence="2" id="KW-1185">Reference proteome</keyword>
<reference evidence="2" key="1">
    <citation type="journal article" date="2019" name="Int. J. Syst. Evol. Microbiol.">
        <title>The Global Catalogue of Microorganisms (GCM) 10K type strain sequencing project: providing services to taxonomists for standard genome sequencing and annotation.</title>
        <authorList>
            <consortium name="The Broad Institute Genomics Platform"/>
            <consortium name="The Broad Institute Genome Sequencing Center for Infectious Disease"/>
            <person name="Wu L."/>
            <person name="Ma J."/>
        </authorList>
    </citation>
    <scope>NUCLEOTIDE SEQUENCE [LARGE SCALE GENOMIC DNA]</scope>
    <source>
        <strain evidence="2">PCU 266</strain>
    </source>
</reference>
<gene>
    <name evidence="1" type="ORF">ACFPRH_05250</name>
</gene>
<evidence type="ECO:0000313" key="2">
    <source>
        <dbReference type="Proteomes" id="UP001596160"/>
    </source>
</evidence>
<evidence type="ECO:0000313" key="1">
    <source>
        <dbReference type="EMBL" id="MFC5151133.1"/>
    </source>
</evidence>
<dbReference type="RefSeq" id="WP_344473832.1">
    <property type="nucleotide sequence ID" value="NZ_BAAASB010000003.1"/>
</dbReference>
<dbReference type="PANTHER" id="PTHR40267:SF1">
    <property type="entry name" value="BLR3294 PROTEIN"/>
    <property type="match status" value="1"/>
</dbReference>
<dbReference type="Pfam" id="PF17645">
    <property type="entry name" value="Amdase"/>
    <property type="match status" value="1"/>
</dbReference>
<comment type="caution">
    <text evidence="1">The sequence shown here is derived from an EMBL/GenBank/DDBJ whole genome shotgun (WGS) entry which is preliminary data.</text>
</comment>
<sequence length="240" mass="25153">MTTVGLLHPGHSAEDDYPRLEVLLDSDIRLVVVDAEPPGDSEDSEDSGAAGSDGRLAAGVEELRLAGAESVVWTGVGGSPLQGPEEAHRRIRSLARVAGLPASSTSFGFVHAVRRLGAARVAVAAAHSGEATAHFTEFLRASGVEVATPPPSGGPRAEEYTSWGLAELLELARAADRPGADVLLIPDPALHTVAHLPELEEAVGKPVLTAHQVTVWEGLRLADRRAWALRLGTLFAKPES</sequence>
<dbReference type="InterPro" id="IPR053714">
    <property type="entry name" value="Iso_Racemase_Enz_sf"/>
</dbReference>
<name>A0ABW0ABM2_9ACTN</name>
<organism evidence="1 2">
    <name type="scientific">Streptomyces amakusaensis</name>
    <dbReference type="NCBI Taxonomy" id="67271"/>
    <lineage>
        <taxon>Bacteria</taxon>
        <taxon>Bacillati</taxon>
        <taxon>Actinomycetota</taxon>
        <taxon>Actinomycetes</taxon>
        <taxon>Kitasatosporales</taxon>
        <taxon>Streptomycetaceae</taxon>
        <taxon>Streptomyces</taxon>
    </lineage>
</organism>
<accession>A0ABW0ABM2</accession>
<dbReference type="PANTHER" id="PTHR40267">
    <property type="entry name" value="BLR3294 PROTEIN"/>
    <property type="match status" value="1"/>
</dbReference>
<dbReference type="Proteomes" id="UP001596160">
    <property type="component" value="Unassembled WGS sequence"/>
</dbReference>
<protein>
    <submittedName>
        <fullName evidence="1">Decarboxylase</fullName>
    </submittedName>
</protein>
<dbReference type="EMBL" id="JBHSKP010000002">
    <property type="protein sequence ID" value="MFC5151133.1"/>
    <property type="molecule type" value="Genomic_DNA"/>
</dbReference>